<evidence type="ECO:0000256" key="3">
    <source>
        <dbReference type="ARBA" id="ARBA00022692"/>
    </source>
</evidence>
<proteinExistence type="inferred from homology"/>
<dbReference type="PANTHER" id="PTHR23427">
    <property type="entry name" value="SURFEIT LOCUS PROTEIN"/>
    <property type="match status" value="1"/>
</dbReference>
<sequence length="246" mass="27173">MRIAFRFKPVAFIAMLALVALGIALGRWQDRRAAEKEAIAAQLATGTGAAPIELGPEPRSTAPLMYHRVRVTGTFVRDWPIYLDNRPHDGRAGFVVLMPFQVEGSPMHVLVARGWIPRDPSDRTRIAPYPTPTGTVTVEGVAKPGAGHVWQLGQPQAPTAGAIVQNVDLDDAMRTLQRPLHYLVLEQTSRDGSEGALVRDWPKADLGIDKHRGYAFQWYALALMAFLFFLFTGLRSGSKQNPKPNR</sequence>
<dbReference type="RefSeq" id="WP_145872632.1">
    <property type="nucleotide sequence ID" value="NZ_CP046904.1"/>
</dbReference>
<keyword evidence="6" id="KW-1003">Cell membrane</keyword>
<dbReference type="PANTHER" id="PTHR23427:SF2">
    <property type="entry name" value="SURFEIT LOCUS PROTEIN 1"/>
    <property type="match status" value="1"/>
</dbReference>
<dbReference type="InterPro" id="IPR002994">
    <property type="entry name" value="Surf1/Shy1"/>
</dbReference>
<accession>A0ABX6FXH1</accession>
<keyword evidence="5 6" id="KW-0472">Membrane</keyword>
<evidence type="ECO:0000256" key="5">
    <source>
        <dbReference type="ARBA" id="ARBA00023136"/>
    </source>
</evidence>
<evidence type="ECO:0000256" key="1">
    <source>
        <dbReference type="ARBA" id="ARBA00004370"/>
    </source>
</evidence>
<comment type="caution">
    <text evidence="6">Lacks conserved residue(s) required for the propagation of feature annotation.</text>
</comment>
<dbReference type="Pfam" id="PF02104">
    <property type="entry name" value="SURF1"/>
    <property type="match status" value="1"/>
</dbReference>
<dbReference type="EMBL" id="CP046904">
    <property type="protein sequence ID" value="QGZ41243.1"/>
    <property type="molecule type" value="Genomic_DNA"/>
</dbReference>
<evidence type="ECO:0000256" key="6">
    <source>
        <dbReference type="RuleBase" id="RU363076"/>
    </source>
</evidence>
<organism evidence="7 8">
    <name type="scientific">Pseudoduganella flava</name>
    <dbReference type="NCBI Taxonomy" id="871742"/>
    <lineage>
        <taxon>Bacteria</taxon>
        <taxon>Pseudomonadati</taxon>
        <taxon>Pseudomonadota</taxon>
        <taxon>Betaproteobacteria</taxon>
        <taxon>Burkholderiales</taxon>
        <taxon>Oxalobacteraceae</taxon>
        <taxon>Telluria group</taxon>
        <taxon>Pseudoduganella</taxon>
    </lineage>
</organism>
<evidence type="ECO:0000256" key="2">
    <source>
        <dbReference type="ARBA" id="ARBA00007165"/>
    </source>
</evidence>
<dbReference type="CDD" id="cd06662">
    <property type="entry name" value="SURF1"/>
    <property type="match status" value="1"/>
</dbReference>
<keyword evidence="3 6" id="KW-0812">Transmembrane</keyword>
<evidence type="ECO:0000313" key="7">
    <source>
        <dbReference type="EMBL" id="QGZ41243.1"/>
    </source>
</evidence>
<comment type="similarity">
    <text evidence="2 6">Belongs to the SURF1 family.</text>
</comment>
<keyword evidence="4 6" id="KW-1133">Transmembrane helix</keyword>
<gene>
    <name evidence="7" type="ORF">GO485_20720</name>
</gene>
<evidence type="ECO:0000256" key="4">
    <source>
        <dbReference type="ARBA" id="ARBA00022989"/>
    </source>
</evidence>
<comment type="subcellular location">
    <subcellularLocation>
        <location evidence="6">Cell membrane</location>
        <topology evidence="6">Multi-pass membrane protein</topology>
    </subcellularLocation>
    <subcellularLocation>
        <location evidence="1">Membrane</location>
    </subcellularLocation>
</comment>
<keyword evidence="8" id="KW-1185">Reference proteome</keyword>
<dbReference type="PROSITE" id="PS50895">
    <property type="entry name" value="SURF1"/>
    <property type="match status" value="1"/>
</dbReference>
<feature type="transmembrane region" description="Helical" evidence="6">
    <location>
        <begin position="216"/>
        <end position="234"/>
    </location>
</feature>
<dbReference type="InterPro" id="IPR045214">
    <property type="entry name" value="Surf1/Surf4"/>
</dbReference>
<protein>
    <recommendedName>
        <fullName evidence="6">SURF1-like protein</fullName>
    </recommendedName>
</protein>
<dbReference type="Proteomes" id="UP000437862">
    <property type="component" value="Chromosome"/>
</dbReference>
<name>A0ABX6FXH1_9BURK</name>
<reference evidence="7 8" key="1">
    <citation type="submission" date="2019-12" db="EMBL/GenBank/DDBJ databases">
        <title>Draft Genome Sequences of Six Type Strains of the Genus Massilia.</title>
        <authorList>
            <person name="Miess H."/>
            <person name="Frediansyah A."/>
            <person name="Goeker M."/>
            <person name="Gross H."/>
        </authorList>
    </citation>
    <scope>NUCLEOTIDE SEQUENCE [LARGE SCALE GENOMIC DNA]</scope>
    <source>
        <strain evidence="7 8">DSM 26639</strain>
    </source>
</reference>
<evidence type="ECO:0000313" key="8">
    <source>
        <dbReference type="Proteomes" id="UP000437862"/>
    </source>
</evidence>